<proteinExistence type="inferred from homology"/>
<evidence type="ECO:0000256" key="4">
    <source>
        <dbReference type="ARBA" id="ARBA00022692"/>
    </source>
</evidence>
<comment type="similarity">
    <text evidence="7">Belongs to the binding-protein-dependent transport system permease family.</text>
</comment>
<evidence type="ECO:0000313" key="9">
    <source>
        <dbReference type="EMBL" id="RZS70433.1"/>
    </source>
</evidence>
<evidence type="ECO:0000256" key="1">
    <source>
        <dbReference type="ARBA" id="ARBA00004651"/>
    </source>
</evidence>
<keyword evidence="4 7" id="KW-0812">Transmembrane</keyword>
<dbReference type="EMBL" id="SGWZ01000002">
    <property type="protein sequence ID" value="RZS70433.1"/>
    <property type="molecule type" value="Genomic_DNA"/>
</dbReference>
<evidence type="ECO:0000256" key="5">
    <source>
        <dbReference type="ARBA" id="ARBA00022989"/>
    </source>
</evidence>
<dbReference type="InterPro" id="IPR035906">
    <property type="entry name" value="MetI-like_sf"/>
</dbReference>
<sequence length="338" mass="36951">MDARAPAPLRRGASMTQWLLRRFGQAALVILAMTVIVFVGLHAIGNPVDILIGDDMNQEERLAAIARLGLDQPLWRQYLLFLHNALVGDLGKSFVYGEDAIHLILDRLPATLELAVAALLLAIVLGVPLGLYAGLRPESPLSRLLMSGSIVGFSLPAFWVGLMLIMVFSVQLGWLPASGRGPTRSLLGIEWSWLTLEGLRHMILPALNLALFKISLVMRLTRAGVREVLPQDFVKFARAKGLSDARIVVVHVLRNTLIPLVTVLGLELGSTIAYAVVTESIFAWPGAGKLILDSINTLDRPVIVAYLMVVVVIFVTLNLLVDLAYRVLDPRVRLEAKA</sequence>
<name>A0A4V2F0K9_9BURK</name>
<evidence type="ECO:0000256" key="6">
    <source>
        <dbReference type="ARBA" id="ARBA00023136"/>
    </source>
</evidence>
<dbReference type="Pfam" id="PF00528">
    <property type="entry name" value="BPD_transp_1"/>
    <property type="match status" value="1"/>
</dbReference>
<dbReference type="PANTHER" id="PTHR43163:SF2">
    <property type="entry name" value="ABC TRANSPORTER PERMEASE PROTEIN"/>
    <property type="match status" value="1"/>
</dbReference>
<feature type="transmembrane region" description="Helical" evidence="7">
    <location>
        <begin position="144"/>
        <end position="171"/>
    </location>
</feature>
<reference evidence="9 10" key="1">
    <citation type="submission" date="2019-02" db="EMBL/GenBank/DDBJ databases">
        <title>Genomic Encyclopedia of Type Strains, Phase IV (KMG-IV): sequencing the most valuable type-strain genomes for metagenomic binning, comparative biology and taxonomic classification.</title>
        <authorList>
            <person name="Goeker M."/>
        </authorList>
    </citation>
    <scope>NUCLEOTIDE SEQUENCE [LARGE SCALE GENOMIC DNA]</scope>
    <source>
        <strain evidence="9 10">DSM 16618</strain>
    </source>
</reference>
<feature type="transmembrane region" description="Helical" evidence="7">
    <location>
        <begin position="23"/>
        <end position="44"/>
    </location>
</feature>
<keyword evidence="5 7" id="KW-1133">Transmembrane helix</keyword>
<feature type="transmembrane region" description="Helical" evidence="7">
    <location>
        <begin position="256"/>
        <end position="283"/>
    </location>
</feature>
<organism evidence="9 10">
    <name type="scientific">Kerstersia gyiorum</name>
    <dbReference type="NCBI Taxonomy" id="206506"/>
    <lineage>
        <taxon>Bacteria</taxon>
        <taxon>Pseudomonadati</taxon>
        <taxon>Pseudomonadota</taxon>
        <taxon>Betaproteobacteria</taxon>
        <taxon>Burkholderiales</taxon>
        <taxon>Alcaligenaceae</taxon>
        <taxon>Kerstersia</taxon>
    </lineage>
</organism>
<dbReference type="CDD" id="cd06261">
    <property type="entry name" value="TM_PBP2"/>
    <property type="match status" value="1"/>
</dbReference>
<evidence type="ECO:0000256" key="7">
    <source>
        <dbReference type="RuleBase" id="RU363032"/>
    </source>
</evidence>
<dbReference type="GO" id="GO:0055085">
    <property type="term" value="P:transmembrane transport"/>
    <property type="evidence" value="ECO:0007669"/>
    <property type="project" value="InterPro"/>
</dbReference>
<keyword evidence="3" id="KW-1003">Cell membrane</keyword>
<feature type="transmembrane region" description="Helical" evidence="7">
    <location>
        <begin position="191"/>
        <end position="212"/>
    </location>
</feature>
<dbReference type="InterPro" id="IPR045621">
    <property type="entry name" value="BPD_transp_1_N"/>
</dbReference>
<feature type="domain" description="ABC transmembrane type-1" evidence="8">
    <location>
        <begin position="108"/>
        <end position="321"/>
    </location>
</feature>
<dbReference type="GO" id="GO:0005886">
    <property type="term" value="C:plasma membrane"/>
    <property type="evidence" value="ECO:0007669"/>
    <property type="project" value="UniProtKB-SubCell"/>
</dbReference>
<comment type="subcellular location">
    <subcellularLocation>
        <location evidence="1 7">Cell membrane</location>
        <topology evidence="1 7">Multi-pass membrane protein</topology>
    </subcellularLocation>
</comment>
<dbReference type="PANTHER" id="PTHR43163">
    <property type="entry name" value="DIPEPTIDE TRANSPORT SYSTEM PERMEASE PROTEIN DPPB-RELATED"/>
    <property type="match status" value="1"/>
</dbReference>
<keyword evidence="2 7" id="KW-0813">Transport</keyword>
<comment type="caution">
    <text evidence="9">The sequence shown here is derived from an EMBL/GenBank/DDBJ whole genome shotgun (WGS) entry which is preliminary data.</text>
</comment>
<accession>A0A4V2F0K9</accession>
<dbReference type="Gene3D" id="1.10.3720.10">
    <property type="entry name" value="MetI-like"/>
    <property type="match status" value="1"/>
</dbReference>
<dbReference type="InterPro" id="IPR000515">
    <property type="entry name" value="MetI-like"/>
</dbReference>
<keyword evidence="6 7" id="KW-0472">Membrane</keyword>
<dbReference type="SUPFAM" id="SSF161098">
    <property type="entry name" value="MetI-like"/>
    <property type="match status" value="1"/>
</dbReference>
<evidence type="ECO:0000259" key="8">
    <source>
        <dbReference type="PROSITE" id="PS50928"/>
    </source>
</evidence>
<dbReference type="Proteomes" id="UP000292039">
    <property type="component" value="Unassembled WGS sequence"/>
</dbReference>
<evidence type="ECO:0000256" key="3">
    <source>
        <dbReference type="ARBA" id="ARBA00022475"/>
    </source>
</evidence>
<protein>
    <submittedName>
        <fullName evidence="9">Peptide/nickel transport system permease protein</fullName>
    </submittedName>
</protein>
<feature type="transmembrane region" description="Helical" evidence="7">
    <location>
        <begin position="114"/>
        <end position="132"/>
    </location>
</feature>
<evidence type="ECO:0000256" key="2">
    <source>
        <dbReference type="ARBA" id="ARBA00022448"/>
    </source>
</evidence>
<dbReference type="AlphaFoldDB" id="A0A4V2F0K9"/>
<gene>
    <name evidence="9" type="ORF">EV679_1840</name>
</gene>
<dbReference type="PROSITE" id="PS50928">
    <property type="entry name" value="ABC_TM1"/>
    <property type="match status" value="1"/>
</dbReference>
<dbReference type="Pfam" id="PF19300">
    <property type="entry name" value="BPD_transp_1_N"/>
    <property type="match status" value="1"/>
</dbReference>
<evidence type="ECO:0000313" key="10">
    <source>
        <dbReference type="Proteomes" id="UP000292039"/>
    </source>
</evidence>
<feature type="transmembrane region" description="Helical" evidence="7">
    <location>
        <begin position="303"/>
        <end position="325"/>
    </location>
</feature>